<keyword evidence="2 7" id="KW-0699">rRNA-binding</keyword>
<feature type="binding site" evidence="7">
    <location>
        <position position="40"/>
    </location>
    <ligand>
        <name>Zn(2+)</name>
        <dbReference type="ChEBI" id="CHEBI:29105"/>
    </ligand>
</feature>
<feature type="binding site" evidence="7">
    <location>
        <position position="19"/>
    </location>
    <ligand>
        <name>Zn(2+)</name>
        <dbReference type="ChEBI" id="CHEBI:29105"/>
    </ligand>
</feature>
<accession>A0A2H0XD75</accession>
<dbReference type="GO" id="GO:0005840">
    <property type="term" value="C:ribosome"/>
    <property type="evidence" value="ECO:0007669"/>
    <property type="project" value="UniProtKB-KW"/>
</dbReference>
<comment type="function">
    <text evidence="7">Binds the 23S rRNA.</text>
</comment>
<evidence type="ECO:0000256" key="2">
    <source>
        <dbReference type="ARBA" id="ARBA00022730"/>
    </source>
</evidence>
<reference evidence="9" key="1">
    <citation type="submission" date="2017-09" db="EMBL/GenBank/DDBJ databases">
        <title>Depth-based differentiation of microbial function through sediment-hosted aquifers and enrichment of novel symbionts in the deep terrestrial subsurface.</title>
        <authorList>
            <person name="Probst A.J."/>
            <person name="Ladd B."/>
            <person name="Jarett J.K."/>
            <person name="Geller-Mcgrath D.E."/>
            <person name="Sieber C.M.K."/>
            <person name="Emerson J.B."/>
            <person name="Anantharaman K."/>
            <person name="Thomas B.C."/>
            <person name="Malmstrom R."/>
            <person name="Stieglmeier M."/>
            <person name="Klingl A."/>
            <person name="Woyke T."/>
            <person name="Ryan C.M."/>
            <person name="Banfield J.F."/>
        </authorList>
    </citation>
    <scope>NUCLEOTIDE SEQUENCE [LARGE SCALE GENOMIC DNA]</scope>
</reference>
<dbReference type="AlphaFoldDB" id="A0A2H0XD75"/>
<dbReference type="EMBL" id="PEYT01000027">
    <property type="protein sequence ID" value="PIS22887.1"/>
    <property type="molecule type" value="Genomic_DNA"/>
</dbReference>
<evidence type="ECO:0000256" key="5">
    <source>
        <dbReference type="ARBA" id="ARBA00023274"/>
    </source>
</evidence>
<dbReference type="NCBIfam" id="TIGR00105">
    <property type="entry name" value="L31"/>
    <property type="match status" value="1"/>
</dbReference>
<evidence type="ECO:0000313" key="8">
    <source>
        <dbReference type="EMBL" id="PIS22887.1"/>
    </source>
</evidence>
<dbReference type="Gene3D" id="4.10.830.30">
    <property type="entry name" value="Ribosomal protein L31"/>
    <property type="match status" value="1"/>
</dbReference>
<comment type="subunit">
    <text evidence="7">Part of the 50S ribosomal subunit.</text>
</comment>
<dbReference type="GO" id="GO:0006412">
    <property type="term" value="P:translation"/>
    <property type="evidence" value="ECO:0007669"/>
    <property type="project" value="UniProtKB-UniRule"/>
</dbReference>
<feature type="binding site" evidence="7">
    <location>
        <position position="17"/>
    </location>
    <ligand>
        <name>Zn(2+)</name>
        <dbReference type="ChEBI" id="CHEBI:29105"/>
    </ligand>
</feature>
<dbReference type="GO" id="GO:1990904">
    <property type="term" value="C:ribonucleoprotein complex"/>
    <property type="evidence" value="ECO:0007669"/>
    <property type="project" value="UniProtKB-KW"/>
</dbReference>
<dbReference type="PANTHER" id="PTHR33280:SF1">
    <property type="entry name" value="LARGE RIBOSOMAL SUBUNIT PROTEIN BL31C"/>
    <property type="match status" value="1"/>
</dbReference>
<comment type="cofactor">
    <cofactor evidence="7">
        <name>Zn(2+)</name>
        <dbReference type="ChEBI" id="CHEBI:29105"/>
    </cofactor>
    <text evidence="7">Binds 1 zinc ion per subunit.</text>
</comment>
<dbReference type="GO" id="GO:0019843">
    <property type="term" value="F:rRNA binding"/>
    <property type="evidence" value="ECO:0007669"/>
    <property type="project" value="UniProtKB-KW"/>
</dbReference>
<feature type="binding site" evidence="7">
    <location>
        <position position="37"/>
    </location>
    <ligand>
        <name>Zn(2+)</name>
        <dbReference type="ChEBI" id="CHEBI:29105"/>
    </ligand>
</feature>
<evidence type="ECO:0000256" key="3">
    <source>
        <dbReference type="ARBA" id="ARBA00022884"/>
    </source>
</evidence>
<dbReference type="NCBIfam" id="NF000612">
    <property type="entry name" value="PRK00019.1"/>
    <property type="match status" value="1"/>
</dbReference>
<dbReference type="GO" id="GO:0003735">
    <property type="term" value="F:structural constituent of ribosome"/>
    <property type="evidence" value="ECO:0007669"/>
    <property type="project" value="InterPro"/>
</dbReference>
<dbReference type="InterPro" id="IPR042105">
    <property type="entry name" value="Ribosomal_bL31_sf"/>
</dbReference>
<dbReference type="PROSITE" id="PS01143">
    <property type="entry name" value="RIBOSOMAL_L31"/>
    <property type="match status" value="1"/>
</dbReference>
<evidence type="ECO:0000256" key="7">
    <source>
        <dbReference type="HAMAP-Rule" id="MF_00501"/>
    </source>
</evidence>
<keyword evidence="4 7" id="KW-0689">Ribosomal protein</keyword>
<keyword evidence="5 7" id="KW-0687">Ribonucleoprotein</keyword>
<dbReference type="Pfam" id="PF01197">
    <property type="entry name" value="Ribosomal_L31"/>
    <property type="match status" value="1"/>
</dbReference>
<gene>
    <name evidence="7" type="primary">rpmE</name>
    <name evidence="8" type="ORF">COT49_03205</name>
</gene>
<dbReference type="SUPFAM" id="SSF143800">
    <property type="entry name" value="L28p-like"/>
    <property type="match status" value="1"/>
</dbReference>
<comment type="similarity">
    <text evidence="1 7">Belongs to the bacterial ribosomal protein bL31 family. Type A subfamily.</text>
</comment>
<evidence type="ECO:0000256" key="6">
    <source>
        <dbReference type="ARBA" id="ARBA00035687"/>
    </source>
</evidence>
<protein>
    <recommendedName>
        <fullName evidence="6 7">Large ribosomal subunit protein bL31</fullName>
    </recommendedName>
</protein>
<organism evidence="8 9">
    <name type="scientific">candidate division WWE3 bacterium CG08_land_8_20_14_0_20_40_13</name>
    <dbReference type="NCBI Taxonomy" id="1975084"/>
    <lineage>
        <taxon>Bacteria</taxon>
        <taxon>Katanobacteria</taxon>
    </lineage>
</organism>
<evidence type="ECO:0000256" key="4">
    <source>
        <dbReference type="ARBA" id="ARBA00022980"/>
    </source>
</evidence>
<keyword evidence="3 7" id="KW-0694">RNA-binding</keyword>
<sequence length="103" mass="11688">MKQNIHPKYYSDCKVICACGNTFVTGSIIPEIKVEVCGACHPFYTGKEKFVDTEGRVERFQRKVEVARKAQEIKKVKVAEKVEKRQVATNVKSLKDLLKDAGR</sequence>
<dbReference type="InterPro" id="IPR034704">
    <property type="entry name" value="Ribosomal_bL28/bL31-like_sf"/>
</dbReference>
<evidence type="ECO:0000256" key="1">
    <source>
        <dbReference type="ARBA" id="ARBA00009296"/>
    </source>
</evidence>
<dbReference type="HAMAP" id="MF_00501">
    <property type="entry name" value="Ribosomal_bL31_1"/>
    <property type="match status" value="1"/>
</dbReference>
<dbReference type="InterPro" id="IPR027491">
    <property type="entry name" value="Ribosomal_bL31_A"/>
</dbReference>
<dbReference type="GO" id="GO:0046872">
    <property type="term" value="F:metal ion binding"/>
    <property type="evidence" value="ECO:0007669"/>
    <property type="project" value="UniProtKB-KW"/>
</dbReference>
<dbReference type="Proteomes" id="UP000230340">
    <property type="component" value="Unassembled WGS sequence"/>
</dbReference>
<dbReference type="PANTHER" id="PTHR33280">
    <property type="entry name" value="50S RIBOSOMAL PROTEIN L31, CHLOROPLASTIC"/>
    <property type="match status" value="1"/>
</dbReference>
<name>A0A2H0XD75_UNCKA</name>
<keyword evidence="7" id="KW-0862">Zinc</keyword>
<proteinExistence type="inferred from homology"/>
<dbReference type="InterPro" id="IPR002150">
    <property type="entry name" value="Ribosomal_bL31"/>
</dbReference>
<evidence type="ECO:0000313" key="9">
    <source>
        <dbReference type="Proteomes" id="UP000230340"/>
    </source>
</evidence>
<keyword evidence="7" id="KW-0479">Metal-binding</keyword>
<dbReference type="PRINTS" id="PR01249">
    <property type="entry name" value="RIBOSOMALL31"/>
</dbReference>
<comment type="caution">
    <text evidence="8">The sequence shown here is derived from an EMBL/GenBank/DDBJ whole genome shotgun (WGS) entry which is preliminary data.</text>
</comment>